<dbReference type="InterPro" id="IPR029039">
    <property type="entry name" value="Flavoprotein-like_sf"/>
</dbReference>
<gene>
    <name evidence="4" type="ORF">AAA083_04020</name>
</gene>
<accession>A0ABV1JBT8</accession>
<proteinExistence type="predicted"/>
<evidence type="ECO:0000259" key="3">
    <source>
        <dbReference type="Pfam" id="PF03358"/>
    </source>
</evidence>
<dbReference type="PANTHER" id="PTHR43278">
    <property type="entry name" value="NAD(P)H-DEPENDENT FMN-CONTAINING OXIDOREDUCTASE YWQN-RELATED"/>
    <property type="match status" value="1"/>
</dbReference>
<evidence type="ECO:0000313" key="4">
    <source>
        <dbReference type="EMBL" id="MEQ3362142.1"/>
    </source>
</evidence>
<dbReference type="Gene3D" id="3.40.50.360">
    <property type="match status" value="1"/>
</dbReference>
<dbReference type="SUPFAM" id="SSF52218">
    <property type="entry name" value="Flavoproteins"/>
    <property type="match status" value="1"/>
</dbReference>
<keyword evidence="1" id="KW-0285">Flavoprotein</keyword>
<keyword evidence="2" id="KW-0288">FMN</keyword>
<comment type="caution">
    <text evidence="4">The sequence shown here is derived from an EMBL/GenBank/DDBJ whole genome shotgun (WGS) entry which is preliminary data.</text>
</comment>
<evidence type="ECO:0000256" key="2">
    <source>
        <dbReference type="ARBA" id="ARBA00022643"/>
    </source>
</evidence>
<dbReference type="Proteomes" id="UP001487305">
    <property type="component" value="Unassembled WGS sequence"/>
</dbReference>
<dbReference type="EMBL" id="JBBNOP010000002">
    <property type="protein sequence ID" value="MEQ3362142.1"/>
    <property type="molecule type" value="Genomic_DNA"/>
</dbReference>
<dbReference type="RefSeq" id="WP_349227197.1">
    <property type="nucleotide sequence ID" value="NZ_JBBNOP010000002.1"/>
</dbReference>
<evidence type="ECO:0000256" key="1">
    <source>
        <dbReference type="ARBA" id="ARBA00022630"/>
    </source>
</evidence>
<sequence>MNRLVVCGSVRPEGKSALLSAALIERMRELWPEDELNLFSLAEDIDVDPCLACDFCKLGEGCIIDDPMQDLYGMLDGADSLAVVSPIYFAGPPARFKAVLDRFQLYFWTDFRQAKKRPAELFAIGDGGDPHGYEPLVGILRSALAVAGFRLDAVHDCVGRSFDDLRAVADSWAPVQKGSE</sequence>
<name>A0ABV1JBT8_9ACTN</name>
<reference evidence="4 5" key="1">
    <citation type="submission" date="2024-04" db="EMBL/GenBank/DDBJ databases">
        <title>Human intestinal bacterial collection.</title>
        <authorList>
            <person name="Pauvert C."/>
            <person name="Hitch T.C.A."/>
            <person name="Clavel T."/>
        </authorList>
    </citation>
    <scope>NUCLEOTIDE SEQUENCE [LARGE SCALE GENOMIC DNA]</scope>
    <source>
        <strain evidence="4 5">CLA-KB-H42</strain>
    </source>
</reference>
<dbReference type="Pfam" id="PF03358">
    <property type="entry name" value="FMN_red"/>
    <property type="match status" value="1"/>
</dbReference>
<feature type="domain" description="NADPH-dependent FMN reductase-like" evidence="3">
    <location>
        <begin position="1"/>
        <end position="132"/>
    </location>
</feature>
<dbReference type="PANTHER" id="PTHR43278:SF1">
    <property type="entry name" value="IRON-SULFUR FLAVOPROTEIN MJ1083"/>
    <property type="match status" value="1"/>
</dbReference>
<dbReference type="InterPro" id="IPR005025">
    <property type="entry name" value="FMN_Rdtase-like_dom"/>
</dbReference>
<protein>
    <submittedName>
        <fullName evidence="4">Flavodoxin family protein</fullName>
    </submittedName>
</protein>
<keyword evidence="5" id="KW-1185">Reference proteome</keyword>
<evidence type="ECO:0000313" key="5">
    <source>
        <dbReference type="Proteomes" id="UP001487305"/>
    </source>
</evidence>
<organism evidence="4 5">
    <name type="scientific">Raoultibacter massiliensis</name>
    <dbReference type="NCBI Taxonomy" id="1852371"/>
    <lineage>
        <taxon>Bacteria</taxon>
        <taxon>Bacillati</taxon>
        <taxon>Actinomycetota</taxon>
        <taxon>Coriobacteriia</taxon>
        <taxon>Eggerthellales</taxon>
        <taxon>Eggerthellaceae</taxon>
        <taxon>Raoultibacter</taxon>
    </lineage>
</organism>
<dbReference type="InterPro" id="IPR051796">
    <property type="entry name" value="ISF_SsuE-like"/>
</dbReference>